<dbReference type="InterPro" id="IPR027831">
    <property type="entry name" value="DUF4485"/>
</dbReference>
<name>A0AA38IKZ2_9CUCU</name>
<feature type="domain" description="DUF4485" evidence="2">
    <location>
        <begin position="90"/>
        <end position="172"/>
    </location>
</feature>
<sequence length="346" mass="37839">MADEAEEPAATPDPVLEPEAAGGVPPEEAPPEGEPPTGEAPPEENAPPNEEAAAAAPQPEEKAPPGEAPPEGEVAAPPAEPPSATHQDALSMEFLYYGSVLKVIAPTLTNDPDKALVTPWIKKLFRPEYQTSMLREKRNRYLVALTCNLLNDEVSGIFREKPPDDALVCLKTIHPEPSTAAEWETDRMWQETLLSLPEDFEMMTCSVHGSPDECKQDHRLDKYLLYLTRPYAALLPAEDKTRTAAWLQTLCTIHGDHCSSMKAIRNDYIMALLGYLHDLRIVGPFTEYPPVVLERLDAAAKKSARINPVIDPASPEANQFLLDQPVPDDGAFCYVALTGDLVASSL</sequence>
<feature type="compositionally biased region" description="Low complexity" evidence="1">
    <location>
        <begin position="8"/>
        <end position="26"/>
    </location>
</feature>
<dbReference type="Proteomes" id="UP001168821">
    <property type="component" value="Unassembled WGS sequence"/>
</dbReference>
<evidence type="ECO:0000313" key="4">
    <source>
        <dbReference type="Proteomes" id="UP001168821"/>
    </source>
</evidence>
<dbReference type="AlphaFoldDB" id="A0AA38IKZ2"/>
<protein>
    <recommendedName>
        <fullName evidence="2">DUF4485 domain-containing protein</fullName>
    </recommendedName>
</protein>
<dbReference type="Pfam" id="PF14846">
    <property type="entry name" value="DUF4485"/>
    <property type="match status" value="2"/>
</dbReference>
<proteinExistence type="predicted"/>
<feature type="compositionally biased region" description="Low complexity" evidence="1">
    <location>
        <begin position="46"/>
        <end position="58"/>
    </location>
</feature>
<evidence type="ECO:0000256" key="1">
    <source>
        <dbReference type="SAM" id="MobiDB-lite"/>
    </source>
</evidence>
<feature type="domain" description="DUF4485" evidence="2">
    <location>
        <begin position="222"/>
        <end position="296"/>
    </location>
</feature>
<evidence type="ECO:0000259" key="2">
    <source>
        <dbReference type="Pfam" id="PF14846"/>
    </source>
</evidence>
<accession>A0AA38IKZ2</accession>
<comment type="caution">
    <text evidence="3">The sequence shown here is derived from an EMBL/GenBank/DDBJ whole genome shotgun (WGS) entry which is preliminary data.</text>
</comment>
<organism evidence="3 4">
    <name type="scientific">Zophobas morio</name>
    <dbReference type="NCBI Taxonomy" id="2755281"/>
    <lineage>
        <taxon>Eukaryota</taxon>
        <taxon>Metazoa</taxon>
        <taxon>Ecdysozoa</taxon>
        <taxon>Arthropoda</taxon>
        <taxon>Hexapoda</taxon>
        <taxon>Insecta</taxon>
        <taxon>Pterygota</taxon>
        <taxon>Neoptera</taxon>
        <taxon>Endopterygota</taxon>
        <taxon>Coleoptera</taxon>
        <taxon>Polyphaga</taxon>
        <taxon>Cucujiformia</taxon>
        <taxon>Tenebrionidae</taxon>
        <taxon>Zophobas</taxon>
    </lineage>
</organism>
<feature type="region of interest" description="Disordered" evidence="1">
    <location>
        <begin position="1"/>
        <end position="85"/>
    </location>
</feature>
<keyword evidence="4" id="KW-1185">Reference proteome</keyword>
<gene>
    <name evidence="3" type="ORF">Zmor_009117</name>
</gene>
<evidence type="ECO:0000313" key="3">
    <source>
        <dbReference type="EMBL" id="KAJ3657301.1"/>
    </source>
</evidence>
<dbReference type="EMBL" id="JALNTZ010000003">
    <property type="protein sequence ID" value="KAJ3657301.1"/>
    <property type="molecule type" value="Genomic_DNA"/>
</dbReference>
<reference evidence="3" key="1">
    <citation type="journal article" date="2023" name="G3 (Bethesda)">
        <title>Whole genome assemblies of Zophobas morio and Tenebrio molitor.</title>
        <authorList>
            <person name="Kaur S."/>
            <person name="Stinson S.A."/>
            <person name="diCenzo G.C."/>
        </authorList>
    </citation>
    <scope>NUCLEOTIDE SEQUENCE</scope>
    <source>
        <strain evidence="3">QUZm001</strain>
    </source>
</reference>